<dbReference type="Gene3D" id="1.10.238.10">
    <property type="entry name" value="EF-hand"/>
    <property type="match status" value="2"/>
</dbReference>
<gene>
    <name evidence="8" type="ORF">ACAOBT_LOCUS36272</name>
</gene>
<evidence type="ECO:0000313" key="8">
    <source>
        <dbReference type="EMBL" id="CAH2017850.1"/>
    </source>
</evidence>
<dbReference type="OrthoDB" id="10057795at2759"/>
<evidence type="ECO:0000313" key="9">
    <source>
        <dbReference type="Proteomes" id="UP001152888"/>
    </source>
</evidence>
<dbReference type="EMBL" id="CAKOFQ010009487">
    <property type="protein sequence ID" value="CAH2017850.1"/>
    <property type="molecule type" value="Genomic_DNA"/>
</dbReference>
<dbReference type="SUPFAM" id="SSF47473">
    <property type="entry name" value="EF-hand"/>
    <property type="match status" value="2"/>
</dbReference>
<dbReference type="PANTHER" id="PTHR12268">
    <property type="entry name" value="E3 UBIQUITIN-PROTEIN LIGASE KCMF1"/>
    <property type="match status" value="1"/>
</dbReference>
<feature type="domain" description="EF-hand" evidence="7">
    <location>
        <begin position="61"/>
        <end position="119"/>
    </location>
</feature>
<keyword evidence="9" id="KW-1185">Reference proteome</keyword>
<evidence type="ECO:0000259" key="7">
    <source>
        <dbReference type="Pfam" id="PF09069"/>
    </source>
</evidence>
<dbReference type="GO" id="GO:0045202">
    <property type="term" value="C:synapse"/>
    <property type="evidence" value="ECO:0007669"/>
    <property type="project" value="GOC"/>
</dbReference>
<dbReference type="Pfam" id="PF09068">
    <property type="entry name" value="EF-hand_2"/>
    <property type="match status" value="1"/>
</dbReference>
<evidence type="ECO:0000256" key="4">
    <source>
        <dbReference type="ARBA" id="ARBA00022837"/>
    </source>
</evidence>
<dbReference type="CDD" id="cd16242">
    <property type="entry name" value="EFh_DMD_like"/>
    <property type="match status" value="1"/>
</dbReference>
<keyword evidence="4" id="KW-0106">Calcium</keyword>
<name>A0A9P0QDT9_ACAOB</name>
<dbReference type="InterPro" id="IPR015153">
    <property type="entry name" value="EF-hand_dom_typ1"/>
</dbReference>
<dbReference type="GO" id="GO:0016010">
    <property type="term" value="C:dystrophin-associated glycoprotein complex"/>
    <property type="evidence" value="ECO:0007669"/>
    <property type="project" value="UniProtKB-ARBA"/>
</dbReference>
<comment type="caution">
    <text evidence="8">The sequence shown here is derived from an EMBL/GenBank/DDBJ whole genome shotgun (WGS) entry which is preliminary data.</text>
</comment>
<comment type="subcellular location">
    <subcellularLocation>
        <location evidence="1">Cell membrane</location>
        <location evidence="1">Sarcolemma</location>
        <topology evidence="1">Peripheral membrane protein</topology>
        <orientation evidence="1">Cytoplasmic side</orientation>
    </subcellularLocation>
    <subcellularLocation>
        <location evidence="2">Cytoplasm</location>
    </subcellularLocation>
</comment>
<dbReference type="InterPro" id="IPR050774">
    <property type="entry name" value="KCMF1/Dystrophin"/>
</dbReference>
<dbReference type="InterPro" id="IPR015154">
    <property type="entry name" value="EF-hand_dom_typ2"/>
</dbReference>
<proteinExistence type="predicted"/>
<reference evidence="8" key="1">
    <citation type="submission" date="2022-03" db="EMBL/GenBank/DDBJ databases">
        <authorList>
            <person name="Sayadi A."/>
        </authorList>
    </citation>
    <scope>NUCLEOTIDE SEQUENCE</scope>
</reference>
<keyword evidence="3" id="KW-0963">Cytoplasm</keyword>
<dbReference type="Pfam" id="PF09069">
    <property type="entry name" value="EF-hand_3"/>
    <property type="match status" value="1"/>
</dbReference>
<dbReference type="GO" id="GO:0099536">
    <property type="term" value="P:synaptic signaling"/>
    <property type="evidence" value="ECO:0007669"/>
    <property type="project" value="TreeGrafter"/>
</dbReference>
<keyword evidence="5" id="KW-0206">Cytoskeleton</keyword>
<dbReference type="Proteomes" id="UP001152888">
    <property type="component" value="Unassembled WGS sequence"/>
</dbReference>
<dbReference type="AlphaFoldDB" id="A0A9P0QDT9"/>
<accession>A0A9P0QDT9</accession>
<protein>
    <submittedName>
        <fullName evidence="8">Uncharacterized protein</fullName>
    </submittedName>
</protein>
<dbReference type="PANTHER" id="PTHR12268:SF14">
    <property type="entry name" value="DYSTROPHIN-1"/>
    <property type="match status" value="1"/>
</dbReference>
<evidence type="ECO:0000256" key="3">
    <source>
        <dbReference type="ARBA" id="ARBA00022490"/>
    </source>
</evidence>
<dbReference type="GO" id="GO:0005737">
    <property type="term" value="C:cytoplasm"/>
    <property type="evidence" value="ECO:0007669"/>
    <property type="project" value="UniProtKB-SubCell"/>
</dbReference>
<dbReference type="InterPro" id="IPR011992">
    <property type="entry name" value="EF-hand-dom_pair"/>
</dbReference>
<organism evidence="8 9">
    <name type="scientific">Acanthoscelides obtectus</name>
    <name type="common">Bean weevil</name>
    <name type="synonym">Bruchus obtectus</name>
    <dbReference type="NCBI Taxonomy" id="200917"/>
    <lineage>
        <taxon>Eukaryota</taxon>
        <taxon>Metazoa</taxon>
        <taxon>Ecdysozoa</taxon>
        <taxon>Arthropoda</taxon>
        <taxon>Hexapoda</taxon>
        <taxon>Insecta</taxon>
        <taxon>Pterygota</taxon>
        <taxon>Neoptera</taxon>
        <taxon>Endopterygota</taxon>
        <taxon>Coleoptera</taxon>
        <taxon>Polyphaga</taxon>
        <taxon>Cucujiformia</taxon>
        <taxon>Chrysomeloidea</taxon>
        <taxon>Chrysomelidae</taxon>
        <taxon>Bruchinae</taxon>
        <taxon>Bruchini</taxon>
        <taxon>Acanthoscelides</taxon>
    </lineage>
</organism>
<evidence type="ECO:0000256" key="2">
    <source>
        <dbReference type="ARBA" id="ARBA00004496"/>
    </source>
</evidence>
<evidence type="ECO:0000256" key="5">
    <source>
        <dbReference type="ARBA" id="ARBA00023212"/>
    </source>
</evidence>
<feature type="domain" description="EF-hand" evidence="6">
    <location>
        <begin position="2"/>
        <end position="57"/>
    </location>
</feature>
<evidence type="ECO:0000256" key="1">
    <source>
        <dbReference type="ARBA" id="ARBA00004278"/>
    </source>
</evidence>
<sequence length="160" mass="17800">MVLVLRAIYGNVAAVDTTVDVPLCVDLALNWLLNVYDSQRTGQIRVLSFKVGLTILSKAHLEEKYRYLFRLIADPDQKADQRKLGLLLHDVLQIPKQLGEVAAFGGSNIEPSVRSLFGRKRKFGGGSFSCLVETGTSGKLLLSLNKFTYSVRHHQGNRID</sequence>
<evidence type="ECO:0000259" key="6">
    <source>
        <dbReference type="Pfam" id="PF09068"/>
    </source>
</evidence>